<name>A0A3N0XN97_ANAGA</name>
<dbReference type="Proteomes" id="UP000281406">
    <property type="component" value="Unassembled WGS sequence"/>
</dbReference>
<dbReference type="AlphaFoldDB" id="A0A3N0XN97"/>
<evidence type="ECO:0000313" key="1">
    <source>
        <dbReference type="EMBL" id="ROI81862.1"/>
    </source>
</evidence>
<reference evidence="1 2" key="1">
    <citation type="submission" date="2018-10" db="EMBL/GenBank/DDBJ databases">
        <title>Genome assembly for a Yunnan-Guizhou Plateau 3E fish, Anabarilius grahami (Regan), and its evolutionary and genetic applications.</title>
        <authorList>
            <person name="Jiang W."/>
        </authorList>
    </citation>
    <scope>NUCLEOTIDE SEQUENCE [LARGE SCALE GENOMIC DNA]</scope>
    <source>
        <strain evidence="1">AG-KIZ</strain>
        <tissue evidence="1">Muscle</tissue>
    </source>
</reference>
<gene>
    <name evidence="1" type="ORF">DPX16_22097</name>
</gene>
<evidence type="ECO:0000313" key="2">
    <source>
        <dbReference type="Proteomes" id="UP000281406"/>
    </source>
</evidence>
<comment type="caution">
    <text evidence="1">The sequence shown here is derived from an EMBL/GenBank/DDBJ whole genome shotgun (WGS) entry which is preliminary data.</text>
</comment>
<dbReference type="EMBL" id="RJVU01067793">
    <property type="protein sequence ID" value="ROI81862.1"/>
    <property type="molecule type" value="Genomic_DNA"/>
</dbReference>
<sequence>MDEQGGESMTTTHMNAHFTILGSCRAGCNLKCKQIIRKMGILCRLRGRLMHRVSASGVHLTALAVEPVRVCTGLRASSKRQREKDCYITPEDFFLRVDRPSGN</sequence>
<organism evidence="1 2">
    <name type="scientific">Anabarilius grahami</name>
    <name type="common">Kanglang fish</name>
    <name type="synonym">Barilius grahami</name>
    <dbReference type="NCBI Taxonomy" id="495550"/>
    <lineage>
        <taxon>Eukaryota</taxon>
        <taxon>Metazoa</taxon>
        <taxon>Chordata</taxon>
        <taxon>Craniata</taxon>
        <taxon>Vertebrata</taxon>
        <taxon>Euteleostomi</taxon>
        <taxon>Actinopterygii</taxon>
        <taxon>Neopterygii</taxon>
        <taxon>Teleostei</taxon>
        <taxon>Ostariophysi</taxon>
        <taxon>Cypriniformes</taxon>
        <taxon>Xenocyprididae</taxon>
        <taxon>Xenocypridinae</taxon>
        <taxon>Xenocypridinae incertae sedis</taxon>
        <taxon>Anabarilius</taxon>
    </lineage>
</organism>
<keyword evidence="2" id="KW-1185">Reference proteome</keyword>
<protein>
    <submittedName>
        <fullName evidence="1">Uncharacterized protein</fullName>
    </submittedName>
</protein>
<accession>A0A3N0XN97</accession>
<proteinExistence type="predicted"/>